<evidence type="ECO:0000313" key="2">
    <source>
        <dbReference type="EMBL" id="MPM31745.1"/>
    </source>
</evidence>
<dbReference type="PANTHER" id="PTHR30189:SF1">
    <property type="entry name" value="LPS-ASSEMBLY PROTEIN LPTD"/>
    <property type="match status" value="1"/>
</dbReference>
<evidence type="ECO:0000259" key="1">
    <source>
        <dbReference type="Pfam" id="PF04453"/>
    </source>
</evidence>
<dbReference type="PANTHER" id="PTHR30189">
    <property type="entry name" value="LPS-ASSEMBLY PROTEIN"/>
    <property type="match status" value="1"/>
</dbReference>
<dbReference type="GO" id="GO:0009279">
    <property type="term" value="C:cell outer membrane"/>
    <property type="evidence" value="ECO:0007669"/>
    <property type="project" value="TreeGrafter"/>
</dbReference>
<dbReference type="Pfam" id="PF04453">
    <property type="entry name" value="LptD"/>
    <property type="match status" value="1"/>
</dbReference>
<dbReference type="InterPro" id="IPR050218">
    <property type="entry name" value="LptD"/>
</dbReference>
<organism evidence="2">
    <name type="scientific">bioreactor metagenome</name>
    <dbReference type="NCBI Taxonomy" id="1076179"/>
    <lineage>
        <taxon>unclassified sequences</taxon>
        <taxon>metagenomes</taxon>
        <taxon>ecological metagenomes</taxon>
    </lineage>
</organism>
<gene>
    <name evidence="2" type="primary">lptD_28</name>
    <name evidence="2" type="ORF">SDC9_78302</name>
</gene>
<dbReference type="AlphaFoldDB" id="A0A644YT41"/>
<accession>A0A644YT41</accession>
<dbReference type="EMBL" id="VSSQ01006162">
    <property type="protein sequence ID" value="MPM31745.1"/>
    <property type="molecule type" value="Genomic_DNA"/>
</dbReference>
<comment type="caution">
    <text evidence="2">The sequence shown here is derived from an EMBL/GenBank/DDBJ whole genome shotgun (WGS) entry which is preliminary data.</text>
</comment>
<name>A0A644YT41_9ZZZZ</name>
<dbReference type="InterPro" id="IPR007543">
    <property type="entry name" value="LptD_C"/>
</dbReference>
<dbReference type="GO" id="GO:1990351">
    <property type="term" value="C:transporter complex"/>
    <property type="evidence" value="ECO:0007669"/>
    <property type="project" value="TreeGrafter"/>
</dbReference>
<proteinExistence type="predicted"/>
<feature type="domain" description="LptD C-terminal" evidence="1">
    <location>
        <begin position="38"/>
        <end position="420"/>
    </location>
</feature>
<dbReference type="GO" id="GO:0061024">
    <property type="term" value="P:membrane organization"/>
    <property type="evidence" value="ECO:0007669"/>
    <property type="project" value="InterPro"/>
</dbReference>
<protein>
    <submittedName>
        <fullName evidence="2">LPS-assembly protein LptD</fullName>
    </submittedName>
</protein>
<reference evidence="2" key="1">
    <citation type="submission" date="2019-08" db="EMBL/GenBank/DDBJ databases">
        <authorList>
            <person name="Kucharzyk K."/>
            <person name="Murdoch R.W."/>
            <person name="Higgins S."/>
            <person name="Loffler F."/>
        </authorList>
    </citation>
    <scope>NUCLEOTIDE SEQUENCE</scope>
</reference>
<sequence length="529" mass="59950">MLMSRRGAALSGEFRYLEPTYSGQASGLYMPRDQLRDRDRWAYALKHNGTIDSPIGGLGLNIDAKRVSDDNYWRDFSQRTSPMGLGTQLTQRLLSADASLGWSRDDHSVSVRTLKWQTLQDENARIVPPYDRMPQLHWRYAPQEVPGGFDATVEADYTRFRADSFYTRQPNADRSFLTAQLSRPFLAPAGFVVPKVMLNTTNYQFDSAITNGQTSLSRTLPTFSLDSGLVFERDASYFGRNFLQTLEPRAFYTYTPYRDQSMIPIYDTGLNDFNFASIYTENAFGGNDRIADNNLLTLGVTTRLLDADTGAEAVRLGVAQRLRFSNQDVTMPGGKAVNDRLSDVLFGAGINWTPEWAFDTTVQYNPKTSRSMRSTVGARYSPSKYHTVSAAYRLQKANDFIGEASEQFDVGWQWPLNDLWGDKGERVPGGPGRWYSVGRLNYSMKDSKFVDTVVGLEYESCCWVGRVVLERLQNTLVSSNTRLMFQVEFLGFSRLSLGSNPLQSLQRNVPRYQMLRQDVSSPSRFTQYD</sequence>